<dbReference type="InterPro" id="IPR035472">
    <property type="entry name" value="RpiR-like_SIS"/>
</dbReference>
<reference evidence="6 7" key="1">
    <citation type="submission" date="2022-05" db="EMBL/GenBank/DDBJ databases">
        <title>Streptomyces sp. nov. RY43-2 isolated from soil of a peat swamp forest.</title>
        <authorList>
            <person name="Kanchanasin P."/>
            <person name="Tanasupawat S."/>
            <person name="Phongsopitanun W."/>
        </authorList>
    </citation>
    <scope>NUCLEOTIDE SEQUENCE [LARGE SCALE GENOMIC DNA]</scope>
    <source>
        <strain evidence="6 7">RY43-2</strain>
    </source>
</reference>
<keyword evidence="2" id="KW-0238">DNA-binding</keyword>
<dbReference type="InterPro" id="IPR046348">
    <property type="entry name" value="SIS_dom_sf"/>
</dbReference>
<dbReference type="PANTHER" id="PTHR30514:SF18">
    <property type="entry name" value="RPIR-FAMILY TRANSCRIPTIONAL REGULATOR"/>
    <property type="match status" value="1"/>
</dbReference>
<dbReference type="SUPFAM" id="SSF46689">
    <property type="entry name" value="Homeodomain-like"/>
    <property type="match status" value="1"/>
</dbReference>
<dbReference type="SUPFAM" id="SSF53697">
    <property type="entry name" value="SIS domain"/>
    <property type="match status" value="1"/>
</dbReference>
<dbReference type="InterPro" id="IPR009057">
    <property type="entry name" value="Homeodomain-like_sf"/>
</dbReference>
<dbReference type="CDD" id="cd05013">
    <property type="entry name" value="SIS_RpiR"/>
    <property type="match status" value="1"/>
</dbReference>
<gene>
    <name evidence="6" type="ORF">NGF19_09830</name>
</gene>
<evidence type="ECO:0000313" key="6">
    <source>
        <dbReference type="EMBL" id="MCN9241087.1"/>
    </source>
</evidence>
<dbReference type="Gene3D" id="3.40.50.10490">
    <property type="entry name" value="Glucose-6-phosphate isomerase like protein, domain 1"/>
    <property type="match status" value="1"/>
</dbReference>
<dbReference type="InterPro" id="IPR000281">
    <property type="entry name" value="HTH_RpiR"/>
</dbReference>
<keyword evidence="3" id="KW-0804">Transcription</keyword>
<dbReference type="RefSeq" id="WP_252424126.1">
    <property type="nucleotide sequence ID" value="NZ_JAMWMR010000006.1"/>
</dbReference>
<sequence>MPTPQDHGDASRAPAQTVADRVRRAQDSFSAGERKIAKALLGRYPAAGLESTSALAARAGASAPTVVRFVARLGFAGYRDFQAALRDEVQARRASPLTLPAMITDASNTSELVEVAADVGCAALKQTFAALPAEDFERATELLCDTSRRIVGFGGRFTSMLAEYLDLHLRLMRPDTLLHVRGPGRDEGLAADLGPRDVCVVFDLRRYQRGTVELARFAHGRGATVVLVTDPWLSPIAQFADVVLPTRVEAPSPFDSLVAPLALTEALVAAVQARLGAAATQRMRAVDEALAELELGSEPDLG</sequence>
<protein>
    <submittedName>
        <fullName evidence="6">MurR/RpiR family transcriptional regulator</fullName>
    </submittedName>
</protein>
<keyword evidence="1" id="KW-0805">Transcription regulation</keyword>
<accession>A0ABT0ZBC9</accession>
<dbReference type="Pfam" id="PF01418">
    <property type="entry name" value="HTH_6"/>
    <property type="match status" value="1"/>
</dbReference>
<comment type="caution">
    <text evidence="6">The sequence shown here is derived from an EMBL/GenBank/DDBJ whole genome shotgun (WGS) entry which is preliminary data.</text>
</comment>
<evidence type="ECO:0000256" key="1">
    <source>
        <dbReference type="ARBA" id="ARBA00023015"/>
    </source>
</evidence>
<dbReference type="PROSITE" id="PS51071">
    <property type="entry name" value="HTH_RPIR"/>
    <property type="match status" value="1"/>
</dbReference>
<dbReference type="Proteomes" id="UP001523219">
    <property type="component" value="Unassembled WGS sequence"/>
</dbReference>
<dbReference type="InterPro" id="IPR001347">
    <property type="entry name" value="SIS_dom"/>
</dbReference>
<evidence type="ECO:0000259" key="5">
    <source>
        <dbReference type="PROSITE" id="PS51071"/>
    </source>
</evidence>
<dbReference type="InterPro" id="IPR036388">
    <property type="entry name" value="WH-like_DNA-bd_sf"/>
</dbReference>
<evidence type="ECO:0000256" key="4">
    <source>
        <dbReference type="SAM" id="MobiDB-lite"/>
    </source>
</evidence>
<evidence type="ECO:0000313" key="7">
    <source>
        <dbReference type="Proteomes" id="UP001523219"/>
    </source>
</evidence>
<organism evidence="6 7">
    <name type="scientific">Streptomyces macrolidinus</name>
    <dbReference type="NCBI Taxonomy" id="2952607"/>
    <lineage>
        <taxon>Bacteria</taxon>
        <taxon>Bacillati</taxon>
        <taxon>Actinomycetota</taxon>
        <taxon>Actinomycetes</taxon>
        <taxon>Kitasatosporales</taxon>
        <taxon>Streptomycetaceae</taxon>
        <taxon>Streptomyces</taxon>
    </lineage>
</organism>
<feature type="compositionally biased region" description="Basic and acidic residues" evidence="4">
    <location>
        <begin position="1"/>
        <end position="10"/>
    </location>
</feature>
<feature type="domain" description="HTH rpiR-type" evidence="5">
    <location>
        <begin position="16"/>
        <end position="92"/>
    </location>
</feature>
<dbReference type="PANTHER" id="PTHR30514">
    <property type="entry name" value="GLUCOKINASE"/>
    <property type="match status" value="1"/>
</dbReference>
<name>A0ABT0ZBC9_9ACTN</name>
<dbReference type="Gene3D" id="1.10.10.10">
    <property type="entry name" value="Winged helix-like DNA-binding domain superfamily/Winged helix DNA-binding domain"/>
    <property type="match status" value="1"/>
</dbReference>
<proteinExistence type="predicted"/>
<evidence type="ECO:0000256" key="2">
    <source>
        <dbReference type="ARBA" id="ARBA00023125"/>
    </source>
</evidence>
<dbReference type="InterPro" id="IPR047640">
    <property type="entry name" value="RpiR-like"/>
</dbReference>
<dbReference type="Pfam" id="PF01380">
    <property type="entry name" value="SIS"/>
    <property type="match status" value="1"/>
</dbReference>
<evidence type="ECO:0000256" key="3">
    <source>
        <dbReference type="ARBA" id="ARBA00023163"/>
    </source>
</evidence>
<keyword evidence="7" id="KW-1185">Reference proteome</keyword>
<feature type="region of interest" description="Disordered" evidence="4">
    <location>
        <begin position="1"/>
        <end position="26"/>
    </location>
</feature>
<dbReference type="EMBL" id="JAMWMR010000006">
    <property type="protein sequence ID" value="MCN9241087.1"/>
    <property type="molecule type" value="Genomic_DNA"/>
</dbReference>